<evidence type="ECO:0000256" key="1">
    <source>
        <dbReference type="ARBA" id="ARBA00022679"/>
    </source>
</evidence>
<name>A0A5C4WZ73_9MICO</name>
<organism evidence="3 4">
    <name type="scientific">Brevibacterium sediminis</name>
    <dbReference type="NCBI Taxonomy" id="1857024"/>
    <lineage>
        <taxon>Bacteria</taxon>
        <taxon>Bacillati</taxon>
        <taxon>Actinomycetota</taxon>
        <taxon>Actinomycetes</taxon>
        <taxon>Micrococcales</taxon>
        <taxon>Brevibacteriaceae</taxon>
        <taxon>Brevibacterium</taxon>
    </lineage>
</organism>
<dbReference type="InterPro" id="IPR023606">
    <property type="entry name" value="CoA-Trfase_III_dom_1_sf"/>
</dbReference>
<dbReference type="PANTHER" id="PTHR48207:SF3">
    <property type="entry name" value="SUCCINATE--HYDROXYMETHYLGLUTARATE COA-TRANSFERASE"/>
    <property type="match status" value="1"/>
</dbReference>
<sequence>MDPPNRPTSENAVREDAMSDDSAPGPLSGVTVLELGVFIAGPYATMQLADMGARVIKIEPPGGDPMRAAGPFVDGESSPFIRLNRNKESIVLDLKSDAGRAGLHSLLAEADVLVENMRPGALTKMGFGYEDLREGHPDLIYASASGWGQDGPLAPLAGLDIMAQARSGLMSITGFPDQPPAKVGVPISDLSTALYVALGIVSALYERRQSGQGQYLDVSLFESAVSLAVWEAGGYFGAGTVSRPNGSAHQAQAPYQAIEVGDGFVTIGANTPATWTRFCSAFDLADLEHHPKYAEPALRFANREALIAVIEDRLRARTIAEVVEEMNRVGVPAAPINDYEQVFTDAHLQQRNFFWASQHPRLGEVTQLGNPMRFSRSQMTHGPAGPSLGADTDRVLAEFAGGTGTAGSDSDSAPAGTDTITAEVRS</sequence>
<evidence type="ECO:0000313" key="4">
    <source>
        <dbReference type="Proteomes" id="UP000314223"/>
    </source>
</evidence>
<dbReference type="InterPro" id="IPR044855">
    <property type="entry name" value="CoA-Trfase_III_dom3_sf"/>
</dbReference>
<gene>
    <name evidence="3" type="ORF">FHQ09_14305</name>
</gene>
<dbReference type="GO" id="GO:0008410">
    <property type="term" value="F:CoA-transferase activity"/>
    <property type="evidence" value="ECO:0007669"/>
    <property type="project" value="TreeGrafter"/>
</dbReference>
<accession>A0A5C4WZ73</accession>
<keyword evidence="1 3" id="KW-0808">Transferase</keyword>
<dbReference type="Gene3D" id="3.30.1540.10">
    <property type="entry name" value="formyl-coa transferase, domain 3"/>
    <property type="match status" value="1"/>
</dbReference>
<dbReference type="AlphaFoldDB" id="A0A5C4WZ73"/>
<comment type="caution">
    <text evidence="3">The sequence shown here is derived from an EMBL/GenBank/DDBJ whole genome shotgun (WGS) entry which is preliminary data.</text>
</comment>
<reference evidence="3 4" key="1">
    <citation type="submission" date="2019-06" db="EMBL/GenBank/DDBJ databases">
        <authorList>
            <person name="Mardanova A.M."/>
            <person name="Pudova D.S."/>
            <person name="Shagimardanova E.I."/>
            <person name="Gogoleva N.E."/>
            <person name="Lutfullin M.T."/>
            <person name="Hadieva G.F."/>
            <person name="Sharipova M.R."/>
        </authorList>
    </citation>
    <scope>NUCLEOTIDE SEQUENCE [LARGE SCALE GENOMIC DNA]</scope>
    <source>
        <strain evidence="3 4">MG-1</strain>
    </source>
</reference>
<dbReference type="Gene3D" id="3.40.50.10540">
    <property type="entry name" value="Crotonobetainyl-coa:carnitine coa-transferase, domain 1"/>
    <property type="match status" value="1"/>
</dbReference>
<dbReference type="Proteomes" id="UP000314223">
    <property type="component" value="Unassembled WGS sequence"/>
</dbReference>
<dbReference type="InterPro" id="IPR003673">
    <property type="entry name" value="CoA-Trfase_fam_III"/>
</dbReference>
<evidence type="ECO:0000313" key="3">
    <source>
        <dbReference type="EMBL" id="TNM53557.1"/>
    </source>
</evidence>
<feature type="region of interest" description="Disordered" evidence="2">
    <location>
        <begin position="1"/>
        <end position="25"/>
    </location>
</feature>
<dbReference type="Pfam" id="PF02515">
    <property type="entry name" value="CoA_transf_3"/>
    <property type="match status" value="1"/>
</dbReference>
<dbReference type="EMBL" id="VDMQ01000009">
    <property type="protein sequence ID" value="TNM53557.1"/>
    <property type="molecule type" value="Genomic_DNA"/>
</dbReference>
<protein>
    <submittedName>
        <fullName evidence="3">CoA transferase</fullName>
    </submittedName>
</protein>
<proteinExistence type="predicted"/>
<dbReference type="InterPro" id="IPR050483">
    <property type="entry name" value="CoA-transferase_III_domain"/>
</dbReference>
<dbReference type="SUPFAM" id="SSF89796">
    <property type="entry name" value="CoA-transferase family III (CaiB/BaiF)"/>
    <property type="match status" value="1"/>
</dbReference>
<dbReference type="PANTHER" id="PTHR48207">
    <property type="entry name" value="SUCCINATE--HYDROXYMETHYLGLUTARATE COA-TRANSFERASE"/>
    <property type="match status" value="1"/>
</dbReference>
<evidence type="ECO:0000256" key="2">
    <source>
        <dbReference type="SAM" id="MobiDB-lite"/>
    </source>
</evidence>
<feature type="region of interest" description="Disordered" evidence="2">
    <location>
        <begin position="375"/>
        <end position="426"/>
    </location>
</feature>